<dbReference type="Pfam" id="PF00069">
    <property type="entry name" value="Pkinase"/>
    <property type="match status" value="1"/>
</dbReference>
<dbReference type="Gene3D" id="1.10.510.10">
    <property type="entry name" value="Transferase(Phosphotransferase) domain 1"/>
    <property type="match status" value="1"/>
</dbReference>
<evidence type="ECO:0000256" key="3">
    <source>
        <dbReference type="ARBA" id="ARBA00022741"/>
    </source>
</evidence>
<evidence type="ECO:0000256" key="4">
    <source>
        <dbReference type="ARBA" id="ARBA00022777"/>
    </source>
</evidence>
<gene>
    <name evidence="8" type="ORF">TTHERM_01080610</name>
</gene>
<dbReference type="SUPFAM" id="SSF56112">
    <property type="entry name" value="Protein kinase-like (PK-like)"/>
    <property type="match status" value="1"/>
</dbReference>
<proteinExistence type="predicted"/>
<dbReference type="GO" id="GO:0000045">
    <property type="term" value="P:autophagosome assembly"/>
    <property type="evidence" value="ECO:0007669"/>
    <property type="project" value="TreeGrafter"/>
</dbReference>
<dbReference type="HOGENOM" id="CLU_418290_0_0_1"/>
<dbReference type="AlphaFoldDB" id="Q22C09"/>
<dbReference type="InterPro" id="IPR008271">
    <property type="entry name" value="Ser/Thr_kinase_AS"/>
</dbReference>
<dbReference type="PROSITE" id="PS00108">
    <property type="entry name" value="PROTEIN_KINASE_ST"/>
    <property type="match status" value="1"/>
</dbReference>
<dbReference type="OrthoDB" id="504170at2759"/>
<dbReference type="InterPro" id="IPR000719">
    <property type="entry name" value="Prot_kinase_dom"/>
</dbReference>
<dbReference type="GO" id="GO:0005776">
    <property type="term" value="C:autophagosome"/>
    <property type="evidence" value="ECO:0007669"/>
    <property type="project" value="TreeGrafter"/>
</dbReference>
<dbReference type="GO" id="GO:0005524">
    <property type="term" value="F:ATP binding"/>
    <property type="evidence" value="ECO:0007669"/>
    <property type="project" value="UniProtKB-UniRule"/>
</dbReference>
<dbReference type="PROSITE" id="PS00107">
    <property type="entry name" value="PROTEIN_KINASE_ATP"/>
    <property type="match status" value="1"/>
</dbReference>
<dbReference type="GO" id="GO:0004674">
    <property type="term" value="F:protein serine/threonine kinase activity"/>
    <property type="evidence" value="ECO:0007669"/>
    <property type="project" value="InterPro"/>
</dbReference>
<dbReference type="PROSITE" id="PS50011">
    <property type="entry name" value="PROTEIN_KINASE_DOM"/>
    <property type="match status" value="1"/>
</dbReference>
<evidence type="ECO:0000313" key="9">
    <source>
        <dbReference type="Proteomes" id="UP000009168"/>
    </source>
</evidence>
<evidence type="ECO:0000256" key="6">
    <source>
        <dbReference type="PROSITE-ProRule" id="PRU10141"/>
    </source>
</evidence>
<dbReference type="GO" id="GO:0005829">
    <property type="term" value="C:cytosol"/>
    <property type="evidence" value="ECO:0007669"/>
    <property type="project" value="TreeGrafter"/>
</dbReference>
<dbReference type="RefSeq" id="XP_001030516.2">
    <property type="nucleotide sequence ID" value="XM_001030516.3"/>
</dbReference>
<dbReference type="GO" id="GO:0016020">
    <property type="term" value="C:membrane"/>
    <property type="evidence" value="ECO:0007669"/>
    <property type="project" value="TreeGrafter"/>
</dbReference>
<keyword evidence="9" id="KW-1185">Reference proteome</keyword>
<evidence type="ECO:0000259" key="7">
    <source>
        <dbReference type="PROSITE" id="PS50011"/>
    </source>
</evidence>
<evidence type="ECO:0000256" key="5">
    <source>
        <dbReference type="ARBA" id="ARBA00022840"/>
    </source>
</evidence>
<feature type="domain" description="Protein kinase" evidence="7">
    <location>
        <begin position="152"/>
        <end position="408"/>
    </location>
</feature>
<reference evidence="9" key="1">
    <citation type="journal article" date="2006" name="PLoS Biol.">
        <title>Macronuclear genome sequence of the ciliate Tetrahymena thermophila, a model eukaryote.</title>
        <authorList>
            <person name="Eisen J.A."/>
            <person name="Coyne R.S."/>
            <person name="Wu M."/>
            <person name="Wu D."/>
            <person name="Thiagarajan M."/>
            <person name="Wortman J.R."/>
            <person name="Badger J.H."/>
            <person name="Ren Q."/>
            <person name="Amedeo P."/>
            <person name="Jones K.M."/>
            <person name="Tallon L.J."/>
            <person name="Delcher A.L."/>
            <person name="Salzberg S.L."/>
            <person name="Silva J.C."/>
            <person name="Haas B.J."/>
            <person name="Majoros W.H."/>
            <person name="Farzad M."/>
            <person name="Carlton J.M."/>
            <person name="Smith R.K. Jr."/>
            <person name="Garg J."/>
            <person name="Pearlman R.E."/>
            <person name="Karrer K.M."/>
            <person name="Sun L."/>
            <person name="Manning G."/>
            <person name="Elde N.C."/>
            <person name="Turkewitz A.P."/>
            <person name="Asai D.J."/>
            <person name="Wilkes D.E."/>
            <person name="Wang Y."/>
            <person name="Cai H."/>
            <person name="Collins K."/>
            <person name="Stewart B.A."/>
            <person name="Lee S.R."/>
            <person name="Wilamowska K."/>
            <person name="Weinberg Z."/>
            <person name="Ruzzo W.L."/>
            <person name="Wloga D."/>
            <person name="Gaertig J."/>
            <person name="Frankel J."/>
            <person name="Tsao C.-C."/>
            <person name="Gorovsky M.A."/>
            <person name="Keeling P.J."/>
            <person name="Waller R.F."/>
            <person name="Patron N.J."/>
            <person name="Cherry J.M."/>
            <person name="Stover N.A."/>
            <person name="Krieger C.J."/>
            <person name="del Toro C."/>
            <person name="Ryder H.F."/>
            <person name="Williamson S.C."/>
            <person name="Barbeau R.A."/>
            <person name="Hamilton E.P."/>
            <person name="Orias E."/>
        </authorList>
    </citation>
    <scope>NUCLEOTIDE SEQUENCE [LARGE SCALE GENOMIC DNA]</scope>
    <source>
        <strain evidence="9">SB210</strain>
    </source>
</reference>
<keyword evidence="4 8" id="KW-0418">Kinase</keyword>
<keyword evidence="2" id="KW-0808">Transferase</keyword>
<keyword evidence="5 6" id="KW-0067">ATP-binding</keyword>
<feature type="binding site" evidence="6">
    <location>
        <position position="182"/>
    </location>
    <ligand>
        <name>ATP</name>
        <dbReference type="ChEBI" id="CHEBI:30616"/>
    </ligand>
</feature>
<evidence type="ECO:0000256" key="1">
    <source>
        <dbReference type="ARBA" id="ARBA00011245"/>
    </source>
</evidence>
<keyword evidence="3 6" id="KW-0547">Nucleotide-binding</keyword>
<evidence type="ECO:0000256" key="2">
    <source>
        <dbReference type="ARBA" id="ARBA00022679"/>
    </source>
</evidence>
<dbReference type="GeneID" id="7845410"/>
<dbReference type="STRING" id="312017.Q22C09"/>
<dbReference type="InParanoid" id="Q22C09"/>
<dbReference type="KEGG" id="tet:TTHERM_01080610"/>
<dbReference type="EMBL" id="GG662470">
    <property type="protein sequence ID" value="EAR82853.2"/>
    <property type="molecule type" value="Genomic_DNA"/>
</dbReference>
<dbReference type="SMART" id="SM00220">
    <property type="entry name" value="S_TKc"/>
    <property type="match status" value="1"/>
</dbReference>
<dbReference type="FunFam" id="1.10.510.10:FF:000571">
    <property type="entry name" value="Maternal embryonic leucine zipper kinase"/>
    <property type="match status" value="1"/>
</dbReference>
<dbReference type="PANTHER" id="PTHR24348:SF22">
    <property type="entry name" value="NON-SPECIFIC SERINE_THREONINE PROTEIN KINASE"/>
    <property type="match status" value="1"/>
</dbReference>
<evidence type="ECO:0000313" key="8">
    <source>
        <dbReference type="EMBL" id="EAR82853.2"/>
    </source>
</evidence>
<sequence>MRLLYNRKENLKFCLKQPQVTPKEVREANNFSLEYLKKQIHLIFIVKKMDQRYNNPPYSNQQQYYNNNTINRVPITQHNAYNYQGINNVPGQQNRYISMNQQPSSQNYQQRQYYQQPTVNQQQIQQQQQRQQAFSQKTISSEGFKRLLKTKYIMANEIGKGSFAKVFKGINSETGEKVAIKKIDKNKFDKQYLELIDSEISVLSQLNNEHIIKFLDLFNEGDYIYIVTELCELGDLEVFIKNNFSATKLRLPEELVKVFAYQILLAFLGIADMNIIHRDMKLANVLITKDFHLKVADFGLAKSSFEKDKDQVGTPMTMAPEVLNNLGYDSRCDVWSVGCMIYEMLEGRAPFLPTNNGGIEELKRLINQRQLIFRQNISQSAQNLIDQMLTLNPKKRISWHEMFNHEWFAECISQGEPYIQKVSKDYSNFVLIEEQHLDPEFALEFGLLLRDFVNYHVDTFYIEIKKCRDTLSTFYNDPKFPAGNKGANQQLLSTVLKNIDILIALLYNHQFTFKFKNQVEILQITKFCKQKMQLQYKKDLYEFAINNNIKPVKLQETIGNELFQLSNNVMEGDFDYFKCNFTSIINLINVLSNPTKGFLKEIIIDESRLTEEQNNRILFINFSKAYYEEFNSQQEINKQIVFNRTFIQTQFQEKEQNRYDQIVLLSEIVFGYQQEVISHNSQIQQQQQYQQDKGNRIRDYQQNY</sequence>
<dbReference type="InterPro" id="IPR045269">
    <property type="entry name" value="Atg1-like"/>
</dbReference>
<dbReference type="Proteomes" id="UP000009168">
    <property type="component" value="Unassembled WGS sequence"/>
</dbReference>
<dbReference type="InterPro" id="IPR011009">
    <property type="entry name" value="Kinase-like_dom_sf"/>
</dbReference>
<name>Q22C09_TETTS</name>
<organism evidence="8 9">
    <name type="scientific">Tetrahymena thermophila (strain SB210)</name>
    <dbReference type="NCBI Taxonomy" id="312017"/>
    <lineage>
        <taxon>Eukaryota</taxon>
        <taxon>Sar</taxon>
        <taxon>Alveolata</taxon>
        <taxon>Ciliophora</taxon>
        <taxon>Intramacronucleata</taxon>
        <taxon>Oligohymenophorea</taxon>
        <taxon>Hymenostomatida</taxon>
        <taxon>Tetrahymenina</taxon>
        <taxon>Tetrahymenidae</taxon>
        <taxon>Tetrahymena</taxon>
    </lineage>
</organism>
<dbReference type="PANTHER" id="PTHR24348">
    <property type="entry name" value="SERINE/THREONINE-PROTEIN KINASE UNC-51-RELATED"/>
    <property type="match status" value="1"/>
</dbReference>
<dbReference type="GO" id="GO:0000407">
    <property type="term" value="C:phagophore assembly site"/>
    <property type="evidence" value="ECO:0007669"/>
    <property type="project" value="TreeGrafter"/>
</dbReference>
<dbReference type="GO" id="GO:0010506">
    <property type="term" value="P:regulation of autophagy"/>
    <property type="evidence" value="ECO:0007669"/>
    <property type="project" value="InterPro"/>
</dbReference>
<protein>
    <submittedName>
        <fullName evidence="8">Serine/Threonine kinase domain protein</fullName>
    </submittedName>
</protein>
<comment type="subunit">
    <text evidence="1">Monomer.</text>
</comment>
<dbReference type="InterPro" id="IPR017441">
    <property type="entry name" value="Protein_kinase_ATP_BS"/>
</dbReference>
<accession>Q22C09</accession>
<dbReference type="eggNOG" id="KOG0198">
    <property type="taxonomic scope" value="Eukaryota"/>
</dbReference>